<keyword evidence="4 12" id="KW-0812">Transmembrane</keyword>
<dbReference type="VEuPathDB" id="FungiDB:An14g02750"/>
<dbReference type="Pfam" id="PF00005">
    <property type="entry name" value="ABC_tran"/>
    <property type="match status" value="2"/>
</dbReference>
<feature type="coiled-coil region" evidence="10">
    <location>
        <begin position="906"/>
        <end position="964"/>
    </location>
</feature>
<dbReference type="InterPro" id="IPR005829">
    <property type="entry name" value="Sugar_transporter_CS"/>
</dbReference>
<dbReference type="SMART" id="SM00382">
    <property type="entry name" value="AAA"/>
    <property type="match status" value="2"/>
</dbReference>
<comment type="subcellular location">
    <subcellularLocation>
        <location evidence="1">Membrane</location>
        <topology evidence="1">Multi-pass membrane protein</topology>
    </subcellularLocation>
</comment>
<dbReference type="Pfam" id="PF00083">
    <property type="entry name" value="Sugar_tr"/>
    <property type="match status" value="1"/>
</dbReference>
<feature type="transmembrane region" description="Helical" evidence="12">
    <location>
        <begin position="151"/>
        <end position="170"/>
    </location>
</feature>
<dbReference type="VEuPathDB" id="FungiDB:ASPNIDRAFT2_56566"/>
<dbReference type="GO" id="GO:0005524">
    <property type="term" value="F:ATP binding"/>
    <property type="evidence" value="ECO:0007669"/>
    <property type="project" value="UniProtKB-KW"/>
</dbReference>
<dbReference type="PRINTS" id="PR00171">
    <property type="entry name" value="SUGRTRNSPORT"/>
</dbReference>
<dbReference type="Gene3D" id="3.40.50.300">
    <property type="entry name" value="P-loop containing nucleotide triphosphate hydrolases"/>
    <property type="match status" value="2"/>
</dbReference>
<keyword evidence="8 12" id="KW-1133">Transmembrane helix</keyword>
<evidence type="ECO:0000256" key="10">
    <source>
        <dbReference type="SAM" id="Coils"/>
    </source>
</evidence>
<accession>A0A505IDS9</accession>
<feature type="transmembrane region" description="Helical" evidence="12">
    <location>
        <begin position="275"/>
        <end position="298"/>
    </location>
</feature>
<feature type="transmembrane region" description="Helical" evidence="12">
    <location>
        <begin position="182"/>
        <end position="204"/>
    </location>
</feature>
<dbReference type="PROSITE" id="PS50893">
    <property type="entry name" value="ABC_TRANSPORTER_2"/>
    <property type="match status" value="2"/>
</dbReference>
<protein>
    <submittedName>
        <fullName evidence="15">Calcium-activated chloride channel family protein</fullName>
    </submittedName>
</protein>
<keyword evidence="3" id="KW-0813">Transport</keyword>
<dbReference type="CDD" id="cd03221">
    <property type="entry name" value="ABCF_EF-3"/>
    <property type="match status" value="1"/>
</dbReference>
<dbReference type="PROSITE" id="PS00217">
    <property type="entry name" value="SUGAR_TRANSPORT_2"/>
    <property type="match status" value="1"/>
</dbReference>
<evidence type="ECO:0000256" key="1">
    <source>
        <dbReference type="ARBA" id="ARBA00004141"/>
    </source>
</evidence>
<gene>
    <name evidence="15" type="ORF">CAN33_0026795</name>
</gene>
<keyword evidence="9 12" id="KW-0472">Membrane</keyword>
<dbReference type="InterPro" id="IPR032781">
    <property type="entry name" value="ABC_tran_Xtn"/>
</dbReference>
<reference evidence="16" key="1">
    <citation type="submission" date="2018-10" db="EMBL/GenBank/DDBJ databases">
        <title>FDA dAtabase for Regulatory Grade micrObial Sequences (FDA-ARGOS): Supporting development and validation of Infectious Disease Dx tests.</title>
        <authorList>
            <person name="Kerrigan L."/>
            <person name="Tallon L."/>
            <person name="Sadzewicz L."/>
            <person name="Sengamalay N."/>
            <person name="Ott S."/>
            <person name="Godinez A."/>
            <person name="Nagaraj S."/>
            <person name="Vavikolanu K."/>
            <person name="Nadendla S."/>
            <person name="George J."/>
            <person name="Sichtig H."/>
        </authorList>
    </citation>
    <scope>NUCLEOTIDE SEQUENCE [LARGE SCALE GENOMIC DNA]</scope>
    <source>
        <strain evidence="16">FDAARGOS_311</strain>
    </source>
</reference>
<feature type="domain" description="ABC transporter" evidence="14">
    <location>
        <begin position="584"/>
        <end position="919"/>
    </location>
</feature>
<comment type="similarity">
    <text evidence="2">Belongs to the major facilitator superfamily. Sugar transporter (TC 2.A.1.1) family.</text>
</comment>
<evidence type="ECO:0000313" key="15">
    <source>
        <dbReference type="EMBL" id="TPR07282.1"/>
    </source>
</evidence>
<dbReference type="InterPro" id="IPR003439">
    <property type="entry name" value="ABC_transporter-like_ATP-bd"/>
</dbReference>
<dbReference type="SUPFAM" id="SSF103473">
    <property type="entry name" value="MFS general substrate transporter"/>
    <property type="match status" value="1"/>
</dbReference>
<evidence type="ECO:0000259" key="14">
    <source>
        <dbReference type="PROSITE" id="PS50893"/>
    </source>
</evidence>
<evidence type="ECO:0000256" key="3">
    <source>
        <dbReference type="ARBA" id="ARBA00022448"/>
    </source>
</evidence>
<dbReference type="InterPro" id="IPR050611">
    <property type="entry name" value="ABCF"/>
</dbReference>
<evidence type="ECO:0000256" key="4">
    <source>
        <dbReference type="ARBA" id="ARBA00022692"/>
    </source>
</evidence>
<feature type="region of interest" description="Disordered" evidence="11">
    <location>
        <begin position="507"/>
        <end position="541"/>
    </location>
</feature>
<dbReference type="VEuPathDB" id="FungiDB:ATCC64974_64310"/>
<keyword evidence="5" id="KW-0677">Repeat</keyword>
<sequence length="1268" mass="140092">MSSVPTFAGLSGRKLIWSVTSCATLGFLLFGYDQGVMSSIIDADPFNDIFTATRDNSTIQGVVTAIYELGCLGGALFILACGDWLGRRYSIMLGATIMIIGVIIQVTSISGHVPLAQFCVGRVITGVGNGMNTSTIPTYQAECSRTSNRGLLICIEGSTIAIGTLISYWVDFGASYGPPDLTWRFPIAFQIFFGLLIILGLLVLPESPRWLFTQERYEEGERVIAALQGKEISHHEVQLQKTIILDSLRASGMATKSTPLSAVFTGGKTQHCRRMLLGCSSQFFQQIGGCNAVIYYLPVLMQQSLHQTEFMAMILGGVNMIVYSIFACSSWFLIQKVGRRNLFLVGSFGQSASMVITFACLIPGGPEAAKGAAVGLFTFIATFGATWLPLPWLYPAEISPIKTRTKANAISTCTNWLFNFLIVMVTPIMIRNIGWGTYLFFAVINALFIPVIYFFYPETKDRSLEEIDLIFAKGYVEKMTYVRAAKELPHLTDEEVEQVAIQYGFGPADQPASGDSESTETGAGRTEVEVEKRSDPTPGMMESAATIQCTSQQTRFHIESPNYRELDIKGLQILVTSGDKKSTTKGKSKAKSKDGIEILSNAELSLKEGRRYALVGRNGTGKSTLLRSIAEKLIPGIPENTKIAILQQTRLTDGADGPKPAGGDSIGLSVLQTVIERVTSRSTIEQEILTLSQGIDTSDPYAPVRALRSLKHERLQKRLFILDKDARLRSGMRGMQARKALVAFEKVVAESKRMLEQSSEDISAEILQQETQEAVDMLAHLQAQIEPALVAQTETRARSILTGLGFSSAMMAKPISDLSGGWHMRAALASTLLQDADILILDEPTNFLDMLGIIWLQRYLTSLGENRKPPTMIIVSHDRDFISLCTDLIILKDKQLTYFHGDLPTYETSQSERRKYLTTMKEAQDKQKAHIEKTIAANLKAGKANDDQNKIRQAKSRQKKLDNRWGMEVGARGGRFKLNRDLVGYHFTARDEIEIPPEERPVMINLPEPPDLRFPGSLITLEKVSFRYSATSPIVIRDVDLSVGMGDRIGILGLNGAGKSTLIQTLVGETNATQGTRNIHPRLRLGYYSQHGVEALQALGAQEETLTALTLLTREVNGELTEGEIRGLLSQLGLPGRLASDVPIRKLSGGQLVRCALARLFWRRPHCLVLDEVTTHLDYETVTALRRALNEWDGAVVAVSHDRWFMRGTVEGVVNDGQSEGDEDDSEDELEERRRVICMVRSGELSVLGRGVDEFEERMERRVKKLID</sequence>
<evidence type="ECO:0000313" key="16">
    <source>
        <dbReference type="Proteomes" id="UP000197666"/>
    </source>
</evidence>
<dbReference type="InterPro" id="IPR020846">
    <property type="entry name" value="MFS_dom"/>
</dbReference>
<feature type="transmembrane region" description="Helical" evidence="12">
    <location>
        <begin position="89"/>
        <end position="109"/>
    </location>
</feature>
<organism evidence="15 16">
    <name type="scientific">Aspergillus niger</name>
    <dbReference type="NCBI Taxonomy" id="5061"/>
    <lineage>
        <taxon>Eukaryota</taxon>
        <taxon>Fungi</taxon>
        <taxon>Dikarya</taxon>
        <taxon>Ascomycota</taxon>
        <taxon>Pezizomycotina</taxon>
        <taxon>Eurotiomycetes</taxon>
        <taxon>Eurotiomycetidae</taxon>
        <taxon>Eurotiales</taxon>
        <taxon>Aspergillaceae</taxon>
        <taxon>Aspergillus</taxon>
        <taxon>Aspergillus subgen. Circumdati</taxon>
    </lineage>
</organism>
<dbReference type="InterPro" id="IPR005828">
    <property type="entry name" value="MFS_sugar_transport-like"/>
</dbReference>
<proteinExistence type="inferred from homology"/>
<dbReference type="VEuPathDB" id="FungiDB:An14g02740"/>
<dbReference type="PANTHER" id="PTHR19211:SF135">
    <property type="entry name" value="ATPASE, PUTATIVE (AFU_ORTHOLOGUE AFUA_1G16440)-RELATED"/>
    <property type="match status" value="1"/>
</dbReference>
<dbReference type="InterPro" id="IPR003663">
    <property type="entry name" value="Sugar/inositol_transpt"/>
</dbReference>
<feature type="domain" description="Major facilitator superfamily (MFS) profile" evidence="13">
    <location>
        <begin position="19"/>
        <end position="460"/>
    </location>
</feature>
<keyword evidence="10" id="KW-0175">Coiled coil</keyword>
<feature type="transmembrane region" description="Helical" evidence="12">
    <location>
        <begin position="436"/>
        <end position="456"/>
    </location>
</feature>
<keyword evidence="6" id="KW-0547">Nucleotide-binding</keyword>
<evidence type="ECO:0000259" key="13">
    <source>
        <dbReference type="PROSITE" id="PS50850"/>
    </source>
</evidence>
<feature type="transmembrane region" description="Helical" evidence="12">
    <location>
        <begin position="371"/>
        <end position="395"/>
    </location>
</feature>
<dbReference type="NCBIfam" id="TIGR00879">
    <property type="entry name" value="SP"/>
    <property type="match status" value="1"/>
</dbReference>
<dbReference type="VEuPathDB" id="FungiDB:M747DRAFT_251166"/>
<dbReference type="VEuPathDB" id="FungiDB:ATCC64974_2370"/>
<dbReference type="InterPro" id="IPR027417">
    <property type="entry name" value="P-loop_NTPase"/>
</dbReference>
<dbReference type="AlphaFoldDB" id="A0A505IDS9"/>
<dbReference type="VEuPathDB" id="FungiDB:M747DRAFT_271497"/>
<feature type="transmembrane region" description="Helical" evidence="12">
    <location>
        <begin position="310"/>
        <end position="334"/>
    </location>
</feature>
<evidence type="ECO:0000256" key="12">
    <source>
        <dbReference type="SAM" id="Phobius"/>
    </source>
</evidence>
<dbReference type="VEuPathDB" id="FungiDB:ASPNIDRAFT2_1115591"/>
<dbReference type="Gene3D" id="1.20.1250.20">
    <property type="entry name" value="MFS general substrate transporter like domains"/>
    <property type="match status" value="1"/>
</dbReference>
<dbReference type="FunFam" id="1.20.1250.20:FF:000061">
    <property type="entry name" value="MFS sugar transporter"/>
    <property type="match status" value="1"/>
</dbReference>
<evidence type="ECO:0000256" key="2">
    <source>
        <dbReference type="ARBA" id="ARBA00010992"/>
    </source>
</evidence>
<feature type="transmembrane region" description="Helical" evidence="12">
    <location>
        <begin position="341"/>
        <end position="365"/>
    </location>
</feature>
<evidence type="ECO:0000256" key="11">
    <source>
        <dbReference type="SAM" id="MobiDB-lite"/>
    </source>
</evidence>
<dbReference type="Proteomes" id="UP000197666">
    <property type="component" value="Unassembled WGS sequence"/>
</dbReference>
<dbReference type="Pfam" id="PF12848">
    <property type="entry name" value="ABC_tran_Xtn"/>
    <property type="match status" value="1"/>
</dbReference>
<comment type="caution">
    <text evidence="15">The sequence shown here is derived from an EMBL/GenBank/DDBJ whole genome shotgun (WGS) entry which is preliminary data.</text>
</comment>
<dbReference type="PANTHER" id="PTHR19211">
    <property type="entry name" value="ATP-BINDING TRANSPORT PROTEIN-RELATED"/>
    <property type="match status" value="1"/>
</dbReference>
<dbReference type="GO" id="GO:0016887">
    <property type="term" value="F:ATP hydrolysis activity"/>
    <property type="evidence" value="ECO:0007669"/>
    <property type="project" value="InterPro"/>
</dbReference>
<dbReference type="InterPro" id="IPR036259">
    <property type="entry name" value="MFS_trans_sf"/>
</dbReference>
<feature type="transmembrane region" description="Helical" evidence="12">
    <location>
        <begin position="62"/>
        <end position="82"/>
    </location>
</feature>
<dbReference type="PROSITE" id="PS50850">
    <property type="entry name" value="MFS"/>
    <property type="match status" value="1"/>
</dbReference>
<dbReference type="GO" id="GO:0022857">
    <property type="term" value="F:transmembrane transporter activity"/>
    <property type="evidence" value="ECO:0007669"/>
    <property type="project" value="InterPro"/>
</dbReference>
<keyword evidence="7" id="KW-0067">ATP-binding</keyword>
<dbReference type="EMBL" id="NKJJ02000005">
    <property type="protein sequence ID" value="TPR07282.1"/>
    <property type="molecule type" value="Genomic_DNA"/>
</dbReference>
<dbReference type="SUPFAM" id="SSF52540">
    <property type="entry name" value="P-loop containing nucleoside triphosphate hydrolases"/>
    <property type="match status" value="2"/>
</dbReference>
<feature type="compositionally biased region" description="Basic and acidic residues" evidence="11">
    <location>
        <begin position="526"/>
        <end position="535"/>
    </location>
</feature>
<evidence type="ECO:0000256" key="8">
    <source>
        <dbReference type="ARBA" id="ARBA00022989"/>
    </source>
</evidence>
<evidence type="ECO:0000256" key="6">
    <source>
        <dbReference type="ARBA" id="ARBA00022741"/>
    </source>
</evidence>
<name>A0A505IDS9_ASPNG</name>
<evidence type="ECO:0000256" key="5">
    <source>
        <dbReference type="ARBA" id="ARBA00022737"/>
    </source>
</evidence>
<dbReference type="VEuPathDB" id="FungiDB:ATCC64974_2360"/>
<dbReference type="GO" id="GO:0016020">
    <property type="term" value="C:membrane"/>
    <property type="evidence" value="ECO:0007669"/>
    <property type="project" value="UniProtKB-SubCell"/>
</dbReference>
<evidence type="ECO:0000256" key="7">
    <source>
        <dbReference type="ARBA" id="ARBA00022840"/>
    </source>
</evidence>
<dbReference type="InterPro" id="IPR003593">
    <property type="entry name" value="AAA+_ATPase"/>
</dbReference>
<evidence type="ECO:0000256" key="9">
    <source>
        <dbReference type="ARBA" id="ARBA00023136"/>
    </source>
</evidence>
<feature type="domain" description="ABC transporter" evidence="14">
    <location>
        <begin position="1019"/>
        <end position="1267"/>
    </location>
</feature>